<gene>
    <name evidence="2" type="ORF">Enr13x_02860</name>
</gene>
<dbReference type="Pfam" id="PF05239">
    <property type="entry name" value="PRC"/>
    <property type="match status" value="2"/>
</dbReference>
<dbReference type="InterPro" id="IPR027275">
    <property type="entry name" value="PRC-brl_dom"/>
</dbReference>
<evidence type="ECO:0000313" key="3">
    <source>
        <dbReference type="Proteomes" id="UP000319004"/>
    </source>
</evidence>
<evidence type="ECO:0000259" key="1">
    <source>
        <dbReference type="Pfam" id="PF05239"/>
    </source>
</evidence>
<reference evidence="2 3" key="1">
    <citation type="submission" date="2019-03" db="EMBL/GenBank/DDBJ databases">
        <title>Deep-cultivation of Planctomycetes and their phenomic and genomic characterization uncovers novel biology.</title>
        <authorList>
            <person name="Wiegand S."/>
            <person name="Jogler M."/>
            <person name="Boedeker C."/>
            <person name="Pinto D."/>
            <person name="Vollmers J."/>
            <person name="Rivas-Marin E."/>
            <person name="Kohn T."/>
            <person name="Peeters S.H."/>
            <person name="Heuer A."/>
            <person name="Rast P."/>
            <person name="Oberbeckmann S."/>
            <person name="Bunk B."/>
            <person name="Jeske O."/>
            <person name="Meyerdierks A."/>
            <person name="Storesund J.E."/>
            <person name="Kallscheuer N."/>
            <person name="Luecker S."/>
            <person name="Lage O.M."/>
            <person name="Pohl T."/>
            <person name="Merkel B.J."/>
            <person name="Hornburger P."/>
            <person name="Mueller R.-W."/>
            <person name="Bruemmer F."/>
            <person name="Labrenz M."/>
            <person name="Spormann A.M."/>
            <person name="Op den Camp H."/>
            <person name="Overmann J."/>
            <person name="Amann R."/>
            <person name="Jetten M.S.M."/>
            <person name="Mascher T."/>
            <person name="Medema M.H."/>
            <person name="Devos D.P."/>
            <person name="Kaster A.-K."/>
            <person name="Ovreas L."/>
            <person name="Rohde M."/>
            <person name="Galperin M.Y."/>
            <person name="Jogler C."/>
        </authorList>
    </citation>
    <scope>NUCLEOTIDE SEQUENCE [LARGE SCALE GENOMIC DNA]</scope>
    <source>
        <strain evidence="2 3">Enr13</strain>
    </source>
</reference>
<accession>A0A518HI78</accession>
<sequence length="250" mass="28643">MLIAFESVRGTTLAGIDDEVGTILDLLIDTDDWLTRHLVVDTGKWLSDRRVLLPPSILGQRDWQQRAIAVKLTKQQVQDSPHVDSKKPVSRQMEAELFKHYDVPAYWGPAGVSMAAGGPVGMPMSAHVPAEEQQTVEETLPNLRSVKEIRNYWIEATDGDLGHVEDLIVDDETWAIRYVVVDTKNWLPARKVLISPQWIESISWSETTVSINMTREEIKNSPEYDPLTPINRGYEEHLYDYYGRERYWLP</sequence>
<feature type="domain" description="PRC-barrel" evidence="1">
    <location>
        <begin position="7"/>
        <end position="68"/>
    </location>
</feature>
<dbReference type="GO" id="GO:0030077">
    <property type="term" value="C:plasma membrane light-harvesting complex"/>
    <property type="evidence" value="ECO:0007669"/>
    <property type="project" value="InterPro"/>
</dbReference>
<feature type="domain" description="PRC-barrel" evidence="1">
    <location>
        <begin position="158"/>
        <end position="198"/>
    </location>
</feature>
<dbReference type="AlphaFoldDB" id="A0A518HI78"/>
<dbReference type="RefSeq" id="WP_145384356.1">
    <property type="nucleotide sequence ID" value="NZ_CP037423.1"/>
</dbReference>
<dbReference type="Proteomes" id="UP000319004">
    <property type="component" value="Chromosome"/>
</dbReference>
<evidence type="ECO:0000313" key="2">
    <source>
        <dbReference type="EMBL" id="QDV40480.1"/>
    </source>
</evidence>
<keyword evidence="3" id="KW-1185">Reference proteome</keyword>
<protein>
    <submittedName>
        <fullName evidence="2">PRC-barrel domain protein</fullName>
    </submittedName>
</protein>
<dbReference type="InterPro" id="IPR014747">
    <property type="entry name" value="Bac_photo_RC_H_C"/>
</dbReference>
<dbReference type="EMBL" id="CP037423">
    <property type="protein sequence ID" value="QDV40480.1"/>
    <property type="molecule type" value="Genomic_DNA"/>
</dbReference>
<dbReference type="Gene3D" id="3.90.50.10">
    <property type="entry name" value="Photosynthetic Reaction Center, subunit H, domain 2"/>
    <property type="match status" value="2"/>
</dbReference>
<dbReference type="OrthoDB" id="9793882at2"/>
<name>A0A518HI78_9BACT</name>
<dbReference type="KEGG" id="snep:Enr13x_02860"/>
<dbReference type="GO" id="GO:0019684">
    <property type="term" value="P:photosynthesis, light reaction"/>
    <property type="evidence" value="ECO:0007669"/>
    <property type="project" value="InterPro"/>
</dbReference>
<proteinExistence type="predicted"/>
<organism evidence="2 3">
    <name type="scientific">Stieleria neptunia</name>
    <dbReference type="NCBI Taxonomy" id="2527979"/>
    <lineage>
        <taxon>Bacteria</taxon>
        <taxon>Pseudomonadati</taxon>
        <taxon>Planctomycetota</taxon>
        <taxon>Planctomycetia</taxon>
        <taxon>Pirellulales</taxon>
        <taxon>Pirellulaceae</taxon>
        <taxon>Stieleria</taxon>
    </lineage>
</organism>
<dbReference type="InterPro" id="IPR011033">
    <property type="entry name" value="PRC_barrel-like_sf"/>
</dbReference>
<dbReference type="SUPFAM" id="SSF50346">
    <property type="entry name" value="PRC-barrel domain"/>
    <property type="match status" value="2"/>
</dbReference>